<dbReference type="Pfam" id="PF07883">
    <property type="entry name" value="Cupin_2"/>
    <property type="match status" value="1"/>
</dbReference>
<dbReference type="PANTHER" id="PTHR38599:SF1">
    <property type="entry name" value="CUPIN DOMAIN PROTEIN (AFU_ORTHOLOGUE AFUA_3G13620)"/>
    <property type="match status" value="1"/>
</dbReference>
<protein>
    <recommendedName>
        <fullName evidence="2">Cupin type-2 domain-containing protein</fullName>
    </recommendedName>
</protein>
<feature type="signal peptide" evidence="1">
    <location>
        <begin position="1"/>
        <end position="32"/>
    </location>
</feature>
<proteinExistence type="predicted"/>
<dbReference type="STRING" id="1792845.BC343_13765"/>
<gene>
    <name evidence="3" type="ORF">BC343_13765</name>
</gene>
<evidence type="ECO:0000313" key="4">
    <source>
        <dbReference type="Proteomes" id="UP000189739"/>
    </source>
</evidence>
<organism evidence="3 4">
    <name type="scientific">Mucilaginibacter pedocola</name>
    <dbReference type="NCBI Taxonomy" id="1792845"/>
    <lineage>
        <taxon>Bacteria</taxon>
        <taxon>Pseudomonadati</taxon>
        <taxon>Bacteroidota</taxon>
        <taxon>Sphingobacteriia</taxon>
        <taxon>Sphingobacteriales</taxon>
        <taxon>Sphingobacteriaceae</taxon>
        <taxon>Mucilaginibacter</taxon>
    </lineage>
</organism>
<comment type="caution">
    <text evidence="3">The sequence shown here is derived from an EMBL/GenBank/DDBJ whole genome shotgun (WGS) entry which is preliminary data.</text>
</comment>
<dbReference type="InterPro" id="IPR013096">
    <property type="entry name" value="Cupin_2"/>
</dbReference>
<keyword evidence="1" id="KW-0732">Signal</keyword>
<keyword evidence="4" id="KW-1185">Reference proteome</keyword>
<sequence>MAIKPCLKHYNMKKIALLTFITASLFTGIARAQHNPAHEEVTATPPKVIFSKLLNTPSLKNQEFKMVVVTFAPGEASSGHRHPIPTFGYVLEGELESTFEGKVYRYKAGDTFYEEPDGLHNGTRNVSADKPARLLAIFIGDAGKPFLVPEKHSK</sequence>
<reference evidence="3 4" key="1">
    <citation type="submission" date="2016-07" db="EMBL/GenBank/DDBJ databases">
        <title>Genomic analysis of zinc-resistant bacterium Mucilaginibacter pedocola TBZ30.</title>
        <authorList>
            <person name="Huang J."/>
            <person name="Tang J."/>
        </authorList>
    </citation>
    <scope>NUCLEOTIDE SEQUENCE [LARGE SCALE GENOMIC DNA]</scope>
    <source>
        <strain evidence="3 4">TBZ30</strain>
    </source>
</reference>
<name>A0A1S9PA84_9SPHI</name>
<feature type="chain" id="PRO_5012684603" description="Cupin type-2 domain-containing protein" evidence="1">
    <location>
        <begin position="33"/>
        <end position="154"/>
    </location>
</feature>
<dbReference type="SUPFAM" id="SSF51182">
    <property type="entry name" value="RmlC-like cupins"/>
    <property type="match status" value="1"/>
</dbReference>
<dbReference type="EMBL" id="MBTF01000035">
    <property type="protein sequence ID" value="OOQ57841.1"/>
    <property type="molecule type" value="Genomic_DNA"/>
</dbReference>
<evidence type="ECO:0000259" key="2">
    <source>
        <dbReference type="Pfam" id="PF07883"/>
    </source>
</evidence>
<evidence type="ECO:0000256" key="1">
    <source>
        <dbReference type="SAM" id="SignalP"/>
    </source>
</evidence>
<dbReference type="CDD" id="cd02234">
    <property type="entry name" value="cupin_BLR7677-like"/>
    <property type="match status" value="1"/>
</dbReference>
<evidence type="ECO:0000313" key="3">
    <source>
        <dbReference type="EMBL" id="OOQ57841.1"/>
    </source>
</evidence>
<dbReference type="AlphaFoldDB" id="A0A1S9PA84"/>
<dbReference type="Proteomes" id="UP000189739">
    <property type="component" value="Unassembled WGS sequence"/>
</dbReference>
<dbReference type="PANTHER" id="PTHR38599">
    <property type="entry name" value="CUPIN DOMAIN PROTEIN (AFU_ORTHOLOGUE AFUA_3G13620)"/>
    <property type="match status" value="1"/>
</dbReference>
<accession>A0A1S9PA84</accession>
<dbReference type="InterPro" id="IPR011051">
    <property type="entry name" value="RmlC_Cupin_sf"/>
</dbReference>
<dbReference type="Gene3D" id="2.60.120.10">
    <property type="entry name" value="Jelly Rolls"/>
    <property type="match status" value="1"/>
</dbReference>
<feature type="domain" description="Cupin type-2" evidence="2">
    <location>
        <begin position="68"/>
        <end position="138"/>
    </location>
</feature>
<dbReference type="InterPro" id="IPR014710">
    <property type="entry name" value="RmlC-like_jellyroll"/>
</dbReference>